<dbReference type="EMBL" id="CM039172">
    <property type="protein sequence ID" value="KAH9778603.1"/>
    <property type="molecule type" value="Genomic_DNA"/>
</dbReference>
<dbReference type="Proteomes" id="UP000829398">
    <property type="component" value="Chromosome 3"/>
</dbReference>
<gene>
    <name evidence="1" type="ORF">KPL71_007397</name>
</gene>
<proteinExistence type="predicted"/>
<protein>
    <submittedName>
        <fullName evidence="1">Protein CASP</fullName>
    </submittedName>
</protein>
<name>A0ACB8LZA4_CITSI</name>
<accession>A0ACB8LZA4</accession>
<sequence length="686" mass="79163">MEAPLGGSDRDKPNTSSSSPVSVISNFWKDFKKASPEEKLSLFNSLLKGYQEEVDNLTKRAKFGENAFLNIYQKLYEAPDPYPALASIAEQDLKLSELESENRKMKIELEEYRTEATHLKNQQSTIRRLEERNRQLEQQMEEKVKEIVEIKQRGLAEENQKTLEILQEREQALQDQLRQAKDSVATMQKLHELAQSQLFEVRAQSGETMDQNFYEERVAKQSEVNLLMDEVERAQTRLLSLQREKDLLRSQLQSANDEAGSRNSDTLDSNSYLENSLSAKEKIISELNSELHNIETALSNEREQHMNEIKKLNALLIEKEAALEDMKKELQARPTSKMVDDLRKKVKILQAVGYNSIEAEDWEVATNDEEMSKMESLLLDKNRKMEHELTQLKVKLSEKTSLLETAEGKIAELTAKINEQQKLIQKLEDDILKGYSSKDRKGNVFDDWDLSEAGGTELSEKADKKHTYPDQDQSSMLKVICNQRDRFRARLRETEEEVRQLKEKIGVLTAELEKTKADNVQLYGKIRFVQDYNNEKVISRGSKKYAEDLESGFTSDIESKYKKMYEDDINPFAAFSKKVVELAQCLGELVILVAFTSAFCTICQVDRFNACFLLTRRMKSFVPSRKAFLIKLDPQHSKYARTFAFFYTILLHVLVFTCLYRMSALSYLSNGPEEFVEKTVDLPHAL</sequence>
<evidence type="ECO:0000313" key="2">
    <source>
        <dbReference type="Proteomes" id="UP000829398"/>
    </source>
</evidence>
<organism evidence="1 2">
    <name type="scientific">Citrus sinensis</name>
    <name type="common">Sweet orange</name>
    <name type="synonym">Citrus aurantium var. sinensis</name>
    <dbReference type="NCBI Taxonomy" id="2711"/>
    <lineage>
        <taxon>Eukaryota</taxon>
        <taxon>Viridiplantae</taxon>
        <taxon>Streptophyta</taxon>
        <taxon>Embryophyta</taxon>
        <taxon>Tracheophyta</taxon>
        <taxon>Spermatophyta</taxon>
        <taxon>Magnoliopsida</taxon>
        <taxon>eudicotyledons</taxon>
        <taxon>Gunneridae</taxon>
        <taxon>Pentapetalae</taxon>
        <taxon>rosids</taxon>
        <taxon>malvids</taxon>
        <taxon>Sapindales</taxon>
        <taxon>Rutaceae</taxon>
        <taxon>Aurantioideae</taxon>
        <taxon>Citrus</taxon>
    </lineage>
</organism>
<comment type="caution">
    <text evidence="1">The sequence shown here is derived from an EMBL/GenBank/DDBJ whole genome shotgun (WGS) entry which is preliminary data.</text>
</comment>
<reference evidence="2" key="1">
    <citation type="journal article" date="2023" name="Hortic. Res.">
        <title>A chromosome-level phased genome enabling allele-level studies in sweet orange: a case study on citrus Huanglongbing tolerance.</title>
        <authorList>
            <person name="Wu B."/>
            <person name="Yu Q."/>
            <person name="Deng Z."/>
            <person name="Duan Y."/>
            <person name="Luo F."/>
            <person name="Gmitter F. Jr."/>
        </authorList>
    </citation>
    <scope>NUCLEOTIDE SEQUENCE [LARGE SCALE GENOMIC DNA]</scope>
    <source>
        <strain evidence="2">cv. Valencia</strain>
    </source>
</reference>
<evidence type="ECO:0000313" key="1">
    <source>
        <dbReference type="EMBL" id="KAH9778603.1"/>
    </source>
</evidence>
<keyword evidence="2" id="KW-1185">Reference proteome</keyword>